<comment type="caution">
    <text evidence="7">The sequence shown here is derived from an EMBL/GenBank/DDBJ whole genome shotgun (WGS) entry which is preliminary data.</text>
</comment>
<feature type="region of interest" description="Disordered" evidence="4">
    <location>
        <begin position="248"/>
        <end position="322"/>
    </location>
</feature>
<dbReference type="Proteomes" id="UP000186817">
    <property type="component" value="Unassembled WGS sequence"/>
</dbReference>
<evidence type="ECO:0000256" key="3">
    <source>
        <dbReference type="PROSITE-ProRule" id="PRU00283"/>
    </source>
</evidence>
<dbReference type="OrthoDB" id="3176171at2759"/>
<dbReference type="GO" id="GO:0051231">
    <property type="term" value="P:spindle elongation"/>
    <property type="evidence" value="ECO:0007669"/>
    <property type="project" value="TreeGrafter"/>
</dbReference>
<reference evidence="7 8" key="1">
    <citation type="submission" date="2016-02" db="EMBL/GenBank/DDBJ databases">
        <title>Genome analysis of coral dinoflagellate symbionts highlights evolutionary adaptations to a symbiotic lifestyle.</title>
        <authorList>
            <person name="Aranda M."/>
            <person name="Li Y."/>
            <person name="Liew Y.J."/>
            <person name="Baumgarten S."/>
            <person name="Simakov O."/>
            <person name="Wilson M."/>
            <person name="Piel J."/>
            <person name="Ashoor H."/>
            <person name="Bougouffa S."/>
            <person name="Bajic V.B."/>
            <person name="Ryu T."/>
            <person name="Ravasi T."/>
            <person name="Bayer T."/>
            <person name="Micklem G."/>
            <person name="Kim H."/>
            <person name="Bhak J."/>
            <person name="Lajeunesse T.C."/>
            <person name="Voolstra C.R."/>
        </authorList>
    </citation>
    <scope>NUCLEOTIDE SEQUENCE [LARGE SCALE GENOMIC DNA]</scope>
    <source>
        <strain evidence="7 8">CCMP2467</strain>
    </source>
</reference>
<proteinExistence type="inferred from homology"/>
<keyword evidence="1 3" id="KW-0547">Nucleotide-binding</keyword>
<dbReference type="PRINTS" id="PR00380">
    <property type="entry name" value="KINESINHEAVY"/>
</dbReference>
<feature type="compositionally biased region" description="Pro residues" evidence="4">
    <location>
        <begin position="140"/>
        <end position="156"/>
    </location>
</feature>
<evidence type="ECO:0000256" key="5">
    <source>
        <dbReference type="SAM" id="Phobius"/>
    </source>
</evidence>
<dbReference type="GO" id="GO:0003777">
    <property type="term" value="F:microtubule motor activity"/>
    <property type="evidence" value="ECO:0007669"/>
    <property type="project" value="InterPro"/>
</dbReference>
<evidence type="ECO:0000256" key="1">
    <source>
        <dbReference type="ARBA" id="ARBA00022741"/>
    </source>
</evidence>
<keyword evidence="5" id="KW-1133">Transmembrane helix</keyword>
<feature type="domain" description="Kinesin motor" evidence="6">
    <location>
        <begin position="327"/>
        <end position="728"/>
    </location>
</feature>
<name>A0A1Q9BZH3_SYMMI</name>
<dbReference type="GO" id="GO:0007052">
    <property type="term" value="P:mitotic spindle organization"/>
    <property type="evidence" value="ECO:0007669"/>
    <property type="project" value="TreeGrafter"/>
</dbReference>
<feature type="region of interest" description="Disordered" evidence="4">
    <location>
        <begin position="130"/>
        <end position="159"/>
    </location>
</feature>
<organism evidence="7 8">
    <name type="scientific">Symbiodinium microadriaticum</name>
    <name type="common">Dinoflagellate</name>
    <name type="synonym">Zooxanthella microadriatica</name>
    <dbReference type="NCBI Taxonomy" id="2951"/>
    <lineage>
        <taxon>Eukaryota</taxon>
        <taxon>Sar</taxon>
        <taxon>Alveolata</taxon>
        <taxon>Dinophyceae</taxon>
        <taxon>Suessiales</taxon>
        <taxon>Symbiodiniaceae</taxon>
        <taxon>Symbiodinium</taxon>
    </lineage>
</organism>
<dbReference type="GO" id="GO:0007018">
    <property type="term" value="P:microtubule-based movement"/>
    <property type="evidence" value="ECO:0007669"/>
    <property type="project" value="InterPro"/>
</dbReference>
<feature type="compositionally biased region" description="Low complexity" evidence="4">
    <location>
        <begin position="824"/>
        <end position="835"/>
    </location>
</feature>
<keyword evidence="2 3" id="KW-0067">ATP-binding</keyword>
<gene>
    <name evidence="7" type="primary">KIF3A</name>
    <name evidence="7" type="ORF">AK812_SmicGene44034</name>
</gene>
<dbReference type="InterPro" id="IPR027640">
    <property type="entry name" value="Kinesin-like_fam"/>
</dbReference>
<evidence type="ECO:0000313" key="8">
    <source>
        <dbReference type="Proteomes" id="UP000186817"/>
    </source>
</evidence>
<dbReference type="EMBL" id="LSRX01002147">
    <property type="protein sequence ID" value="OLP76077.1"/>
    <property type="molecule type" value="Genomic_DNA"/>
</dbReference>
<feature type="region of interest" description="Disordered" evidence="4">
    <location>
        <begin position="780"/>
        <end position="1001"/>
    </location>
</feature>
<dbReference type="PROSITE" id="PS00411">
    <property type="entry name" value="KINESIN_MOTOR_1"/>
    <property type="match status" value="1"/>
</dbReference>
<dbReference type="OMA" id="CIRNEPE"/>
<dbReference type="InterPro" id="IPR001752">
    <property type="entry name" value="Kinesin_motor_dom"/>
</dbReference>
<dbReference type="PANTHER" id="PTHR47969:SF29">
    <property type="entry name" value="KINESIN-LIKE PROTEIN"/>
    <property type="match status" value="1"/>
</dbReference>
<dbReference type="Pfam" id="PF00225">
    <property type="entry name" value="Kinesin"/>
    <property type="match status" value="1"/>
</dbReference>
<evidence type="ECO:0000259" key="6">
    <source>
        <dbReference type="PROSITE" id="PS50067"/>
    </source>
</evidence>
<dbReference type="GO" id="GO:0005524">
    <property type="term" value="F:ATP binding"/>
    <property type="evidence" value="ECO:0007669"/>
    <property type="project" value="UniProtKB-UniRule"/>
</dbReference>
<feature type="transmembrane region" description="Helical" evidence="5">
    <location>
        <begin position="66"/>
        <end position="83"/>
    </location>
</feature>
<dbReference type="InterPro" id="IPR027417">
    <property type="entry name" value="P-loop_NTPase"/>
</dbReference>
<dbReference type="PROSITE" id="PS50067">
    <property type="entry name" value="KINESIN_MOTOR_2"/>
    <property type="match status" value="1"/>
</dbReference>
<comment type="similarity">
    <text evidence="3">Belongs to the TRAFAC class myosin-kinesin ATPase superfamily. Kinesin family.</text>
</comment>
<dbReference type="AlphaFoldDB" id="A0A1Q9BZH3"/>
<feature type="transmembrane region" description="Helical" evidence="5">
    <location>
        <begin position="36"/>
        <end position="54"/>
    </location>
</feature>
<accession>A0A1Q9BZH3</accession>
<keyword evidence="5" id="KW-0812">Transmembrane</keyword>
<dbReference type="GO" id="GO:0008017">
    <property type="term" value="F:microtubule binding"/>
    <property type="evidence" value="ECO:0007669"/>
    <property type="project" value="InterPro"/>
</dbReference>
<evidence type="ECO:0000256" key="2">
    <source>
        <dbReference type="ARBA" id="ARBA00022840"/>
    </source>
</evidence>
<evidence type="ECO:0000313" key="7">
    <source>
        <dbReference type="EMBL" id="OLP76077.1"/>
    </source>
</evidence>
<keyword evidence="5" id="KW-0472">Membrane</keyword>
<feature type="binding site" evidence="3">
    <location>
        <begin position="415"/>
        <end position="422"/>
    </location>
    <ligand>
        <name>ATP</name>
        <dbReference type="ChEBI" id="CHEBI:30616"/>
    </ligand>
</feature>
<dbReference type="CDD" id="cd00106">
    <property type="entry name" value="KISc"/>
    <property type="match status" value="1"/>
</dbReference>
<feature type="compositionally biased region" description="Basic and acidic residues" evidence="4">
    <location>
        <begin position="790"/>
        <end position="807"/>
    </location>
</feature>
<feature type="compositionally biased region" description="Low complexity" evidence="4">
    <location>
        <begin position="307"/>
        <end position="317"/>
    </location>
</feature>
<dbReference type="GO" id="GO:0005875">
    <property type="term" value="C:microtubule associated complex"/>
    <property type="evidence" value="ECO:0007669"/>
    <property type="project" value="TreeGrafter"/>
</dbReference>
<dbReference type="Gene3D" id="3.40.850.10">
    <property type="entry name" value="Kinesin motor domain"/>
    <property type="match status" value="1"/>
</dbReference>
<keyword evidence="8" id="KW-1185">Reference proteome</keyword>
<sequence length="1017" mass="109543">MEASGEGNSAAEGGRQVQPNLSMEDRAFLDEFGRRISLAVGSSALLGGTGFYALSRQLGFRRRGLWTSLGATLCPCLAWYAVVSTERARVMDLGRKLQLDVSSDFQPPAMSQNSGDEALAKLFPPPPSAAAGHGILPQLPSRPGPFPPPGGLPPGYSPWRPCQELDSLEADTGHSRTITSRRTMPRAIRRCRGTTLMGQAPGQRVPTCLRSMTPPFCGRFLLSGPLPAPRAYAGRREDRAVHAALPNSRRPCCIDSGGRPHLEGSKAASEEGAEVDPELGDAGAESGAGSQPTLPPPSQPSNLESHATSSASPASPAQGSVETTVPAVQVCIRMRPLLAWERAEGYKESAMEVRESPSGGMGICLQTEGRRNRQFQFNAVIGPERSQQEAWDMSKIDSVVSKVCKGFNATVFAYGQTGTGKTFTMEGFDYDTGQAAPSLNAASSARPRVKARSTPSEQLGMVPRAVRALFEKLQTRRSEPPDGMNGASGADGCGDEARGVPGVVVRVSFLQIYKEKIFDLLNPISSVSQREAARAGEDLGGLRMRWDAMKRHFFVENLFQYECGSAEEALQHYQDGIANKQVASTTMNVASSRSHTLLVFTVLRREGLESGQGREVVSQLSLVDLAGSERTLASTDTTQSGARFVEAVNVNQSLFVLRRVITALSKRDNQNSTDRTHVPYRESKLTSLLQNSLGGNSYLIMFACLAASERHDDENLSTLQYASQAACIRNEPEVNIDPKDRKIQELEAKLSVAHGYLLQALSLTELPSDLLEKERAASLGAAGAGKFRPPRKDRQPQPPQPREKMEKTAPLPPRSRFGSKEKVASATTSTATSWSKSEEGERGEGTVAREGFLGSRLEPRKHPKAPKPPLNGPTSSLGDRLGLSARNPRSSTFSRLVQGEKSPRSSDWPFFARKPRPSSLPPVVPELENEIGGDSAPLPPLPCKLRKPEEVISDASAASASGQPESLEPEATRKQTDDGGLAPPVPTDEADNTGANDEAQELSTCRRDLVAAQQRLQ</sequence>
<dbReference type="InterPro" id="IPR019821">
    <property type="entry name" value="Kinesin_motor_CS"/>
</dbReference>
<dbReference type="PANTHER" id="PTHR47969">
    <property type="entry name" value="CHROMOSOME-ASSOCIATED KINESIN KIF4A-RELATED"/>
    <property type="match status" value="1"/>
</dbReference>
<dbReference type="SUPFAM" id="SSF52540">
    <property type="entry name" value="P-loop containing nucleoside triphosphate hydrolases"/>
    <property type="match status" value="1"/>
</dbReference>
<evidence type="ECO:0000256" key="4">
    <source>
        <dbReference type="SAM" id="MobiDB-lite"/>
    </source>
</evidence>
<feature type="non-terminal residue" evidence="7">
    <location>
        <position position="1017"/>
    </location>
</feature>
<dbReference type="SMART" id="SM00129">
    <property type="entry name" value="KISc"/>
    <property type="match status" value="1"/>
</dbReference>
<dbReference type="InterPro" id="IPR036961">
    <property type="entry name" value="Kinesin_motor_dom_sf"/>
</dbReference>
<keyword evidence="3" id="KW-0505">Motor protein</keyword>
<protein>
    <submittedName>
        <fullName evidence="7">Kinesin-like protein KIF3A</fullName>
    </submittedName>
</protein>